<evidence type="ECO:0000313" key="1">
    <source>
        <dbReference type="EMBL" id="GIY59484.1"/>
    </source>
</evidence>
<gene>
    <name evidence="1" type="ORF">CEXT_635181</name>
</gene>
<dbReference type="AlphaFoldDB" id="A0AAV4UNY2"/>
<organism evidence="1 2">
    <name type="scientific">Caerostris extrusa</name>
    <name type="common">Bark spider</name>
    <name type="synonym">Caerostris bankana</name>
    <dbReference type="NCBI Taxonomy" id="172846"/>
    <lineage>
        <taxon>Eukaryota</taxon>
        <taxon>Metazoa</taxon>
        <taxon>Ecdysozoa</taxon>
        <taxon>Arthropoda</taxon>
        <taxon>Chelicerata</taxon>
        <taxon>Arachnida</taxon>
        <taxon>Araneae</taxon>
        <taxon>Araneomorphae</taxon>
        <taxon>Entelegynae</taxon>
        <taxon>Araneoidea</taxon>
        <taxon>Araneidae</taxon>
        <taxon>Caerostris</taxon>
    </lineage>
</organism>
<proteinExistence type="predicted"/>
<accession>A0AAV4UNY2</accession>
<dbReference type="Proteomes" id="UP001054945">
    <property type="component" value="Unassembled WGS sequence"/>
</dbReference>
<keyword evidence="2" id="KW-1185">Reference proteome</keyword>
<evidence type="ECO:0000313" key="2">
    <source>
        <dbReference type="Proteomes" id="UP001054945"/>
    </source>
</evidence>
<dbReference type="EMBL" id="BPLR01013209">
    <property type="protein sequence ID" value="GIY59484.1"/>
    <property type="molecule type" value="Genomic_DNA"/>
</dbReference>
<reference evidence="1 2" key="1">
    <citation type="submission" date="2021-06" db="EMBL/GenBank/DDBJ databases">
        <title>Caerostris extrusa draft genome.</title>
        <authorList>
            <person name="Kono N."/>
            <person name="Arakawa K."/>
        </authorList>
    </citation>
    <scope>NUCLEOTIDE SEQUENCE [LARGE SCALE GENOMIC DNA]</scope>
</reference>
<name>A0AAV4UNY2_CAEEX</name>
<sequence>MRVVSCSQERQGVVYDRGGCREEKTIKNVPHGKEARRKKKKSLGLIISNGHNKFKMDKSNSHCQIQI</sequence>
<comment type="caution">
    <text evidence="1">The sequence shown here is derived from an EMBL/GenBank/DDBJ whole genome shotgun (WGS) entry which is preliminary data.</text>
</comment>
<protein>
    <submittedName>
        <fullName evidence="1">Uncharacterized protein</fullName>
    </submittedName>
</protein>